<sequence>MIAAESISKTFDQKVLDSVSLQIDEGTSVALIGPSGCGKSTLLRIIMGLISADSGSVEVGGDRLTEENKLQIRRKMGYVIQQGGLFPHLTGRENLTVVTRYLGWNREREEERIHELCELTSIDPSILSRKPENLSGGQAQRVSLMRALMLDPPVLLMDEPLGSIDPLVRFELQNDLQHIFKELGKTVLLVTHDLGEAGFLGDSIALMTSGRIVQQGPIEDILKHPANDFVERFVNAQRSPLERL</sequence>
<dbReference type="AlphaFoldDB" id="A0A316TTM1"/>
<dbReference type="PANTHER" id="PTHR43117">
    <property type="entry name" value="OSMOPROTECTANT IMPORT ATP-BINDING PROTEIN OSMV"/>
    <property type="match status" value="1"/>
</dbReference>
<comment type="similarity">
    <text evidence="1">Belongs to the ABC transporter superfamily.</text>
</comment>
<evidence type="ECO:0000256" key="4">
    <source>
        <dbReference type="ARBA" id="ARBA00022840"/>
    </source>
</evidence>
<dbReference type="OrthoDB" id="9782239at2"/>
<dbReference type="PROSITE" id="PS50893">
    <property type="entry name" value="ABC_TRANSPORTER_2"/>
    <property type="match status" value="1"/>
</dbReference>
<comment type="caution">
    <text evidence="6">The sequence shown here is derived from an EMBL/GenBank/DDBJ whole genome shotgun (WGS) entry which is preliminary data.</text>
</comment>
<keyword evidence="2" id="KW-0813">Transport</keyword>
<dbReference type="GO" id="GO:0016887">
    <property type="term" value="F:ATP hydrolysis activity"/>
    <property type="evidence" value="ECO:0007669"/>
    <property type="project" value="InterPro"/>
</dbReference>
<dbReference type="InterPro" id="IPR027417">
    <property type="entry name" value="P-loop_NTPase"/>
</dbReference>
<proteinExistence type="inferred from homology"/>
<gene>
    <name evidence="6" type="ORF">DDZ15_05255</name>
</gene>
<evidence type="ECO:0000256" key="3">
    <source>
        <dbReference type="ARBA" id="ARBA00022741"/>
    </source>
</evidence>
<dbReference type="SMART" id="SM00382">
    <property type="entry name" value="AAA"/>
    <property type="match status" value="1"/>
</dbReference>
<reference evidence="6 7" key="1">
    <citation type="submission" date="2018-05" db="EMBL/GenBank/DDBJ databases">
        <title>Rhodohalobacter halophilus gen. nov., sp. nov., a moderately halophilic member of the family Balneolaceae.</title>
        <authorList>
            <person name="Liu Z.-W."/>
        </authorList>
    </citation>
    <scope>NUCLEOTIDE SEQUENCE [LARGE SCALE GENOMIC DNA]</scope>
    <source>
        <strain evidence="6 7">8A47</strain>
    </source>
</reference>
<protein>
    <submittedName>
        <fullName evidence="6">ABC transporter ATP-binding protein</fullName>
    </submittedName>
</protein>
<keyword evidence="7" id="KW-1185">Reference proteome</keyword>
<accession>A0A316TTM1</accession>
<keyword evidence="4 6" id="KW-0067">ATP-binding</keyword>
<dbReference type="Gene3D" id="3.40.50.300">
    <property type="entry name" value="P-loop containing nucleotide triphosphate hydrolases"/>
    <property type="match status" value="1"/>
</dbReference>
<feature type="domain" description="ABC transporter" evidence="5">
    <location>
        <begin position="2"/>
        <end position="234"/>
    </location>
</feature>
<dbReference type="EMBL" id="QGGB01000004">
    <property type="protein sequence ID" value="PWN07208.1"/>
    <property type="molecule type" value="Genomic_DNA"/>
</dbReference>
<organism evidence="6 7">
    <name type="scientific">Rhodohalobacter mucosus</name>
    <dbReference type="NCBI Taxonomy" id="2079485"/>
    <lineage>
        <taxon>Bacteria</taxon>
        <taxon>Pseudomonadati</taxon>
        <taxon>Balneolota</taxon>
        <taxon>Balneolia</taxon>
        <taxon>Balneolales</taxon>
        <taxon>Balneolaceae</taxon>
        <taxon>Rhodohalobacter</taxon>
    </lineage>
</organism>
<evidence type="ECO:0000256" key="2">
    <source>
        <dbReference type="ARBA" id="ARBA00022448"/>
    </source>
</evidence>
<name>A0A316TTM1_9BACT</name>
<dbReference type="Proteomes" id="UP000245533">
    <property type="component" value="Unassembled WGS sequence"/>
</dbReference>
<dbReference type="Pfam" id="PF00005">
    <property type="entry name" value="ABC_tran"/>
    <property type="match status" value="1"/>
</dbReference>
<dbReference type="GO" id="GO:0005524">
    <property type="term" value="F:ATP binding"/>
    <property type="evidence" value="ECO:0007669"/>
    <property type="project" value="UniProtKB-KW"/>
</dbReference>
<dbReference type="SUPFAM" id="SSF52540">
    <property type="entry name" value="P-loop containing nucleoside triphosphate hydrolases"/>
    <property type="match status" value="1"/>
</dbReference>
<dbReference type="FunFam" id="3.40.50.300:FF:000425">
    <property type="entry name" value="Probable ABC transporter, ATP-binding subunit"/>
    <property type="match status" value="1"/>
</dbReference>
<dbReference type="PANTHER" id="PTHR43117:SF4">
    <property type="entry name" value="OSMOPROTECTANT IMPORT ATP-BINDING PROTEIN OSMV"/>
    <property type="match status" value="1"/>
</dbReference>
<evidence type="ECO:0000259" key="5">
    <source>
        <dbReference type="PROSITE" id="PS50893"/>
    </source>
</evidence>
<evidence type="ECO:0000313" key="7">
    <source>
        <dbReference type="Proteomes" id="UP000245533"/>
    </source>
</evidence>
<keyword evidence="3" id="KW-0547">Nucleotide-binding</keyword>
<dbReference type="InterPro" id="IPR003593">
    <property type="entry name" value="AAA+_ATPase"/>
</dbReference>
<dbReference type="InterPro" id="IPR003439">
    <property type="entry name" value="ABC_transporter-like_ATP-bd"/>
</dbReference>
<evidence type="ECO:0000313" key="6">
    <source>
        <dbReference type="EMBL" id="PWN07208.1"/>
    </source>
</evidence>
<dbReference type="GO" id="GO:0015697">
    <property type="term" value="P:quaternary ammonium group transport"/>
    <property type="evidence" value="ECO:0007669"/>
    <property type="project" value="UniProtKB-ARBA"/>
</dbReference>
<evidence type="ECO:0000256" key="1">
    <source>
        <dbReference type="ARBA" id="ARBA00005417"/>
    </source>
</evidence>
<dbReference type="RefSeq" id="WP_109645846.1">
    <property type="nucleotide sequence ID" value="NZ_QGGB01000004.1"/>
</dbReference>